<dbReference type="EMBL" id="KZ303522">
    <property type="protein sequence ID" value="PIA14069.1"/>
    <property type="molecule type" value="Genomic_DNA"/>
</dbReference>
<protein>
    <recommendedName>
        <fullName evidence="3">C2H2-type domain-containing protein</fullName>
    </recommendedName>
</protein>
<proteinExistence type="predicted"/>
<dbReference type="Proteomes" id="UP000242474">
    <property type="component" value="Unassembled WGS sequence"/>
</dbReference>
<sequence length="145" mass="17182">MARLKEYLCCKKDSEQPLPAANFLDISIDDVVNTRQRVSGFDWLLSGQRTRANLFVRQRQQREQRQSRGISWLDTEWNIHDVMEESSNKCRHCNMRVSPMPSRMWHERVCELNTFVPAQCELCGREFYSVSHARNHIFYGCTPRD</sequence>
<evidence type="ECO:0000313" key="2">
    <source>
        <dbReference type="Proteomes" id="UP000242474"/>
    </source>
</evidence>
<gene>
    <name evidence="1" type="ORF">COEREDRAFT_83019</name>
</gene>
<evidence type="ECO:0000313" key="1">
    <source>
        <dbReference type="EMBL" id="PIA14069.1"/>
    </source>
</evidence>
<reference evidence="1 2" key="1">
    <citation type="journal article" date="2015" name="Genome Biol. Evol.">
        <title>Phylogenomic analyses indicate that early fungi evolved digesting cell walls of algal ancestors of land plants.</title>
        <authorList>
            <person name="Chang Y."/>
            <person name="Wang S."/>
            <person name="Sekimoto S."/>
            <person name="Aerts A.L."/>
            <person name="Choi C."/>
            <person name="Clum A."/>
            <person name="LaButti K.M."/>
            <person name="Lindquist E.A."/>
            <person name="Yee Ngan C."/>
            <person name="Ohm R.A."/>
            <person name="Salamov A.A."/>
            <person name="Grigoriev I.V."/>
            <person name="Spatafora J.W."/>
            <person name="Berbee M.L."/>
        </authorList>
    </citation>
    <scope>NUCLEOTIDE SEQUENCE [LARGE SCALE GENOMIC DNA]</scope>
    <source>
        <strain evidence="1 2">NRRL 1564</strain>
    </source>
</reference>
<organism evidence="1 2">
    <name type="scientific">Coemansia reversa (strain ATCC 12441 / NRRL 1564)</name>
    <dbReference type="NCBI Taxonomy" id="763665"/>
    <lineage>
        <taxon>Eukaryota</taxon>
        <taxon>Fungi</taxon>
        <taxon>Fungi incertae sedis</taxon>
        <taxon>Zoopagomycota</taxon>
        <taxon>Kickxellomycotina</taxon>
        <taxon>Kickxellomycetes</taxon>
        <taxon>Kickxellales</taxon>
        <taxon>Kickxellaceae</taxon>
        <taxon>Coemansia</taxon>
    </lineage>
</organism>
<accession>A0A2G5B4Y7</accession>
<dbReference type="OrthoDB" id="5542487at2759"/>
<dbReference type="AlphaFoldDB" id="A0A2G5B4Y7"/>
<evidence type="ECO:0008006" key="3">
    <source>
        <dbReference type="Google" id="ProtNLM"/>
    </source>
</evidence>
<keyword evidence="2" id="KW-1185">Reference proteome</keyword>
<name>A0A2G5B4Y7_COERN</name>